<evidence type="ECO:0000313" key="3">
    <source>
        <dbReference type="Proteomes" id="UP000297348"/>
    </source>
</evidence>
<keyword evidence="3" id="KW-1185">Reference proteome</keyword>
<protein>
    <submittedName>
        <fullName evidence="2">Uncharacterized protein</fullName>
    </submittedName>
</protein>
<name>A0A4Z0J6K7_9LACO</name>
<sequence length="77" mass="8729">MEPAVSTVLAEVLSQPTAWDDLGDWRFVPGFQASRKTVPQAGGVPQSRRNPWQPQAMVWPMVPGGRKHYEQRRSVDR</sequence>
<dbReference type="EMBL" id="RKLX01000016">
    <property type="protein sequence ID" value="TGD18142.1"/>
    <property type="molecule type" value="Genomic_DNA"/>
</dbReference>
<feature type="region of interest" description="Disordered" evidence="1">
    <location>
        <begin position="37"/>
        <end position="77"/>
    </location>
</feature>
<evidence type="ECO:0000313" key="2">
    <source>
        <dbReference type="EMBL" id="TGD18142.1"/>
    </source>
</evidence>
<dbReference type="Proteomes" id="UP000297348">
    <property type="component" value="Unassembled WGS sequence"/>
</dbReference>
<proteinExistence type="predicted"/>
<gene>
    <name evidence="2" type="ORF">EGT51_09525</name>
</gene>
<feature type="compositionally biased region" description="Basic and acidic residues" evidence="1">
    <location>
        <begin position="67"/>
        <end position="77"/>
    </location>
</feature>
<dbReference type="AlphaFoldDB" id="A0A4Z0J6K7"/>
<evidence type="ECO:0000256" key="1">
    <source>
        <dbReference type="SAM" id="MobiDB-lite"/>
    </source>
</evidence>
<reference evidence="2 3" key="1">
    <citation type="submission" date="2018-10" db="EMBL/GenBank/DDBJ databases">
        <title>Lactobacillus sp. R7 and Lactobacillus sp. R19 isolated from fermented mustard green product of Taiwan.</title>
        <authorList>
            <person name="Lin S.-T."/>
        </authorList>
    </citation>
    <scope>NUCLEOTIDE SEQUENCE [LARGE SCALE GENOMIC DNA]</scope>
    <source>
        <strain evidence="2 3">BCRC 81129</strain>
    </source>
</reference>
<organism evidence="2 3">
    <name type="scientific">Levilactobacillus suantsaiihabitans</name>
    <dbReference type="NCBI Taxonomy" id="2487722"/>
    <lineage>
        <taxon>Bacteria</taxon>
        <taxon>Bacillati</taxon>
        <taxon>Bacillota</taxon>
        <taxon>Bacilli</taxon>
        <taxon>Lactobacillales</taxon>
        <taxon>Lactobacillaceae</taxon>
        <taxon>Levilactobacillus</taxon>
    </lineage>
</organism>
<comment type="caution">
    <text evidence="2">The sequence shown here is derived from an EMBL/GenBank/DDBJ whole genome shotgun (WGS) entry which is preliminary data.</text>
</comment>
<accession>A0A4Z0J6K7</accession>